<evidence type="ECO:0000313" key="1">
    <source>
        <dbReference type="EMBL" id="BDI32886.1"/>
    </source>
</evidence>
<keyword evidence="2" id="KW-1185">Reference proteome</keyword>
<dbReference type="Gene3D" id="1.20.120.450">
    <property type="entry name" value="dinb family like domain"/>
    <property type="match status" value="1"/>
</dbReference>
<dbReference type="Pfam" id="PF12867">
    <property type="entry name" value="DinB_2"/>
    <property type="match status" value="1"/>
</dbReference>
<dbReference type="InterPro" id="IPR034660">
    <property type="entry name" value="DinB/YfiT-like"/>
</dbReference>
<dbReference type="InterPro" id="IPR024775">
    <property type="entry name" value="DinB-like"/>
</dbReference>
<dbReference type="SUPFAM" id="SSF109854">
    <property type="entry name" value="DinB/YfiT-like putative metalloenzymes"/>
    <property type="match status" value="1"/>
</dbReference>
<dbReference type="RefSeq" id="WP_119319422.1">
    <property type="nucleotide sequence ID" value="NZ_AP025739.1"/>
</dbReference>
<proteinExistence type="predicted"/>
<accession>A0A402CQ36</accession>
<dbReference type="AlphaFoldDB" id="A0A402CQ36"/>
<sequence length="157" mass="18196">MQLNELYPFWGDIHQELIDAIESLTEPQILMRPAPPLPSVAEIVLEFVTEARFFVGRLIGGNEYEVPRRADYGTSRALVELLEATRELEELIMEPFSREGLRAVRTVPADPKENRPETNMTVAWLIWHAMEREIYHYGRIRQRIQDGARGAWNGHLN</sequence>
<dbReference type="EMBL" id="AP025739">
    <property type="protein sequence ID" value="BDI32886.1"/>
    <property type="molecule type" value="Genomic_DNA"/>
</dbReference>
<protein>
    <submittedName>
        <fullName evidence="1">Uncharacterized protein</fullName>
    </submittedName>
</protein>
<gene>
    <name evidence="1" type="ORF">CCAX7_49370</name>
</gene>
<dbReference type="KEGG" id="ccot:CCAX7_49370"/>
<evidence type="ECO:0000313" key="2">
    <source>
        <dbReference type="Proteomes" id="UP000287394"/>
    </source>
</evidence>
<name>A0A402CQ36_9BACT</name>
<reference evidence="1 2" key="1">
    <citation type="journal article" date="2019" name="Int. J. Syst. Evol. Microbiol.">
        <title>Capsulimonas corticalis gen. nov., sp. nov., an aerobic capsulated bacterium, of a novel bacterial order, Capsulimonadales ord. nov., of the class Armatimonadia of the phylum Armatimonadetes.</title>
        <authorList>
            <person name="Li J."/>
            <person name="Kudo C."/>
            <person name="Tonouchi A."/>
        </authorList>
    </citation>
    <scope>NUCLEOTIDE SEQUENCE [LARGE SCALE GENOMIC DNA]</scope>
    <source>
        <strain evidence="1 2">AX-7</strain>
    </source>
</reference>
<dbReference type="Proteomes" id="UP000287394">
    <property type="component" value="Chromosome"/>
</dbReference>
<organism evidence="1 2">
    <name type="scientific">Capsulimonas corticalis</name>
    <dbReference type="NCBI Taxonomy" id="2219043"/>
    <lineage>
        <taxon>Bacteria</taxon>
        <taxon>Bacillati</taxon>
        <taxon>Armatimonadota</taxon>
        <taxon>Armatimonadia</taxon>
        <taxon>Capsulimonadales</taxon>
        <taxon>Capsulimonadaceae</taxon>
        <taxon>Capsulimonas</taxon>
    </lineage>
</organism>